<dbReference type="InterPro" id="IPR011437">
    <property type="entry name" value="DUF1540"/>
</dbReference>
<accession>A0A285IEN3</accession>
<dbReference type="AlphaFoldDB" id="A0A285IEN3"/>
<feature type="domain" description="DUF1540" evidence="1">
    <location>
        <begin position="4"/>
        <end position="46"/>
    </location>
</feature>
<sequence length="49" mass="5441">MAKIKCNVESCAYNAKKICSLEEILVTCDDNGEFSRYAEGTKCASFARE</sequence>
<evidence type="ECO:0000259" key="1">
    <source>
        <dbReference type="Pfam" id="PF07561"/>
    </source>
</evidence>
<evidence type="ECO:0000313" key="2">
    <source>
        <dbReference type="EMBL" id="SNY46429.1"/>
    </source>
</evidence>
<proteinExistence type="predicted"/>
<dbReference type="OrthoDB" id="9792226at2"/>
<keyword evidence="3" id="KW-1185">Reference proteome</keyword>
<protein>
    <recommendedName>
        <fullName evidence="1">DUF1540 domain-containing protein</fullName>
    </recommendedName>
</protein>
<dbReference type="Pfam" id="PF07561">
    <property type="entry name" value="DUF1540"/>
    <property type="match status" value="1"/>
</dbReference>
<dbReference type="Proteomes" id="UP000219573">
    <property type="component" value="Unassembled WGS sequence"/>
</dbReference>
<name>A0A285IEN3_9FIRM</name>
<dbReference type="EMBL" id="OBDZ01000042">
    <property type="protein sequence ID" value="SNY46429.1"/>
    <property type="molecule type" value="Genomic_DNA"/>
</dbReference>
<reference evidence="3" key="1">
    <citation type="submission" date="2017-09" db="EMBL/GenBank/DDBJ databases">
        <authorList>
            <person name="Varghese N."/>
            <person name="Submissions S."/>
        </authorList>
    </citation>
    <scope>NUCLEOTIDE SEQUENCE [LARGE SCALE GENOMIC DNA]</scope>
    <source>
        <strain evidence="3">MSL47</strain>
    </source>
</reference>
<dbReference type="RefSeq" id="WP_097019522.1">
    <property type="nucleotide sequence ID" value="NZ_OBDZ01000042.1"/>
</dbReference>
<evidence type="ECO:0000313" key="3">
    <source>
        <dbReference type="Proteomes" id="UP000219573"/>
    </source>
</evidence>
<organism evidence="2 3">
    <name type="scientific">Orenia metallireducens</name>
    <dbReference type="NCBI Taxonomy" id="1413210"/>
    <lineage>
        <taxon>Bacteria</taxon>
        <taxon>Bacillati</taxon>
        <taxon>Bacillota</taxon>
        <taxon>Clostridia</taxon>
        <taxon>Halanaerobiales</taxon>
        <taxon>Halobacteroidaceae</taxon>
        <taxon>Orenia</taxon>
    </lineage>
</organism>
<gene>
    <name evidence="2" type="ORF">SAMN06265827_1429</name>
</gene>